<keyword evidence="3" id="KW-1185">Reference proteome</keyword>
<gene>
    <name evidence="2" type="ORF">O181_070135</name>
</gene>
<feature type="compositionally biased region" description="Polar residues" evidence="1">
    <location>
        <begin position="114"/>
        <end position="131"/>
    </location>
</feature>
<feature type="region of interest" description="Disordered" evidence="1">
    <location>
        <begin position="98"/>
        <end position="131"/>
    </location>
</feature>
<accession>A0A9Q3F480</accession>
<reference evidence="2" key="1">
    <citation type="submission" date="2021-03" db="EMBL/GenBank/DDBJ databases">
        <title>Draft genome sequence of rust myrtle Austropuccinia psidii MF-1, a brazilian biotype.</title>
        <authorList>
            <person name="Quecine M.C."/>
            <person name="Pachon D.M.R."/>
            <person name="Bonatelli M.L."/>
            <person name="Correr F.H."/>
            <person name="Franceschini L.M."/>
            <person name="Leite T.F."/>
            <person name="Margarido G.R.A."/>
            <person name="Almeida C.A."/>
            <person name="Ferrarezi J.A."/>
            <person name="Labate C.A."/>
        </authorList>
    </citation>
    <scope>NUCLEOTIDE SEQUENCE</scope>
    <source>
        <strain evidence="2">MF-1</strain>
    </source>
</reference>
<evidence type="ECO:0000256" key="1">
    <source>
        <dbReference type="SAM" id="MobiDB-lite"/>
    </source>
</evidence>
<evidence type="ECO:0000313" key="3">
    <source>
        <dbReference type="Proteomes" id="UP000765509"/>
    </source>
</evidence>
<proteinExistence type="predicted"/>
<dbReference type="Proteomes" id="UP000765509">
    <property type="component" value="Unassembled WGS sequence"/>
</dbReference>
<dbReference type="AlphaFoldDB" id="A0A9Q3F480"/>
<sequence length="131" mass="14614">MGVAAILAWTQFMVSWPYDMFMDNCALLAISFLDWPYWPILHLTNPQAIILVFGPGRSFQSSTGLWPLGPTSYIKGAWAIEAPYGLWSVGPLGPFWPKSNEAKRGPPEPVMAPNPNQLRNGQKQLGTQNWP</sequence>
<dbReference type="EMBL" id="AVOT02035982">
    <property type="protein sequence ID" value="MBW0530420.1"/>
    <property type="molecule type" value="Genomic_DNA"/>
</dbReference>
<protein>
    <submittedName>
        <fullName evidence="2">Uncharacterized protein</fullName>
    </submittedName>
</protein>
<name>A0A9Q3F480_9BASI</name>
<organism evidence="2 3">
    <name type="scientific">Austropuccinia psidii MF-1</name>
    <dbReference type="NCBI Taxonomy" id="1389203"/>
    <lineage>
        <taxon>Eukaryota</taxon>
        <taxon>Fungi</taxon>
        <taxon>Dikarya</taxon>
        <taxon>Basidiomycota</taxon>
        <taxon>Pucciniomycotina</taxon>
        <taxon>Pucciniomycetes</taxon>
        <taxon>Pucciniales</taxon>
        <taxon>Sphaerophragmiaceae</taxon>
        <taxon>Austropuccinia</taxon>
    </lineage>
</organism>
<evidence type="ECO:0000313" key="2">
    <source>
        <dbReference type="EMBL" id="MBW0530420.1"/>
    </source>
</evidence>
<comment type="caution">
    <text evidence="2">The sequence shown here is derived from an EMBL/GenBank/DDBJ whole genome shotgun (WGS) entry which is preliminary data.</text>
</comment>